<dbReference type="Proteomes" id="UP000195755">
    <property type="component" value="Chromosome"/>
</dbReference>
<dbReference type="InterPro" id="IPR011009">
    <property type="entry name" value="Kinase-like_dom_sf"/>
</dbReference>
<evidence type="ECO:0000256" key="9">
    <source>
        <dbReference type="ARBA" id="ARBA00023002"/>
    </source>
</evidence>
<evidence type="ECO:0000259" key="12">
    <source>
        <dbReference type="PROSITE" id="PS50011"/>
    </source>
</evidence>
<evidence type="ECO:0000256" key="8">
    <source>
        <dbReference type="ARBA" id="ARBA00022840"/>
    </source>
</evidence>
<evidence type="ECO:0000256" key="5">
    <source>
        <dbReference type="ARBA" id="ARBA00022679"/>
    </source>
</evidence>
<dbReference type="GO" id="GO:0004674">
    <property type="term" value="F:protein serine/threonine kinase activity"/>
    <property type="evidence" value="ECO:0007669"/>
    <property type="project" value="UniProtKB-KW"/>
</dbReference>
<dbReference type="PROSITE" id="PS00107">
    <property type="entry name" value="PROTEIN_KINASE_ATP"/>
    <property type="match status" value="1"/>
</dbReference>
<dbReference type="GO" id="GO:0018580">
    <property type="term" value="F:nitronate monooxygenase activity"/>
    <property type="evidence" value="ECO:0007669"/>
    <property type="project" value="InterPro"/>
</dbReference>
<keyword evidence="3" id="KW-0285">Flavoprotein</keyword>
<evidence type="ECO:0000256" key="11">
    <source>
        <dbReference type="SAM" id="MobiDB-lite"/>
    </source>
</evidence>
<dbReference type="SUPFAM" id="SSF56112">
    <property type="entry name" value="Protein kinase-like (PK-like)"/>
    <property type="match status" value="1"/>
</dbReference>
<dbReference type="InterPro" id="IPR053137">
    <property type="entry name" value="NLR-like"/>
</dbReference>
<evidence type="ECO:0000256" key="7">
    <source>
        <dbReference type="ARBA" id="ARBA00022777"/>
    </source>
</evidence>
<dbReference type="PROSITE" id="PS50011">
    <property type="entry name" value="PROTEIN_KINASE_DOM"/>
    <property type="match status" value="1"/>
</dbReference>
<keyword evidence="8 10" id="KW-0067">ATP-binding</keyword>
<dbReference type="Gene3D" id="1.25.40.10">
    <property type="entry name" value="Tetratricopeptide repeat domain"/>
    <property type="match status" value="2"/>
</dbReference>
<evidence type="ECO:0000256" key="3">
    <source>
        <dbReference type="ARBA" id="ARBA00022630"/>
    </source>
</evidence>
<dbReference type="InterPro" id="IPR011990">
    <property type="entry name" value="TPR-like_helical_dom_sf"/>
</dbReference>
<dbReference type="KEGG" id="salj:SMD11_5895"/>
<keyword evidence="5" id="KW-0808">Transferase</keyword>
<feature type="region of interest" description="Disordered" evidence="11">
    <location>
        <begin position="293"/>
        <end position="340"/>
    </location>
</feature>
<keyword evidence="7 13" id="KW-0418">Kinase</keyword>
<dbReference type="SMART" id="SM00220">
    <property type="entry name" value="S_TKc"/>
    <property type="match status" value="1"/>
</dbReference>
<feature type="compositionally biased region" description="Pro residues" evidence="11">
    <location>
        <begin position="297"/>
        <end position="307"/>
    </location>
</feature>
<dbReference type="InterPro" id="IPR013785">
    <property type="entry name" value="Aldolase_TIM"/>
</dbReference>
<sequence>MVESRLIQGRYELLDRIGRGGMGEVWRARDTSLGRQVAVKCLKPMGPRHEHSYLRVLRERFRREARVAAALQHRGITVVHDFGESDGVLFLVMELLDGRNLSELMDDNRRYPLPVPDVVDIAEQVAAALDYTHRQGVVHRDLKPANVMRLADGGVKICDFGIARLGDMGYGSLSSLSSRLTGTGIAMGTPHYMSPEQIGGGSVDQRSDLYSLGCVLYELATGAPPFDMDDAWAVLVGHRDRAPRPPRELCPELPEPLEGIVLDLLAKDPDDRPPDAAALHARLLALGPAAHAGTLPRPLPGNLPRPPRASVRLPEPPRLPGWARNMTTGSKATGPGPRPVLPPDPAVSLTGAWTGVAAGTLTGPPAVAATGAGGRSALAELPSPEVLTRLAGRHQEALRLGRLGRWAEAGEAHRGVAAERELVLGPDHPDTLASRYEAAFTLSRQGRTGEALREYARAAAGRERVLGPDHPDTLAARQETAYVLGQLGKHVDAHHVYVAVLAARERTMGPDHPDTLRCRHNLAFNLGRLGRPEEAYGMARDVAAARARVLGASHPDTLVTRYEVGYALGQLGRWADALRTYREVAAARQRVLGADHPDTLAARYEAGICLGRLGRSAEALKLFRELVDERTQAQGPDHPDTLRARHCLGVNLGRLGRWEEALAEARDVCALREGLLGTDHPETLVSRREIAVGLGWLGRWKDALALYREVAQARQRVLGADHPDALTSRNDEAHCLEQLGRSTEAVELYRQVAAVRRARAGRGHGQGDEREDPAPPGARPPLSDAASENLFPRPPGCGILPPMQTELSRRLGIEHAVFGFTPFPAVAAAISRAGGLGVLGAVRYADPGALHRDLDWIEGRTGGRPYGLDVVMPARKVEGVTEADVEAMIPAGHRRFVDETLARHGVPELGPGDRSGWRITGWMEDVARAQLDVAFDHPIALLANALGPPPADVVARAHAHGVLVAALAGSARHAVRHAEAGIDIVVAQGYEAGGHTGEIATMVLTPEVVRAVDPLPVLAAGGIGSGEQIAAGLALGAQGVWLGSLWLTTDEAELHSPALTAKLLAAGSGDTVRSRALTGKPARQLRTAWTDAWDDPAGPGTLPMPLQGLLVAEALSRIQKYEAAPLLGTPVGQIVGRMNSRRPVRAVFDELTRDFARAVERLGRIADGAGAGAGGRDRAGCGRTSSGRAAPGRTSCDRAGSGRTRRGRTSRERAGSCPARRGRACRHRPGAEPVPRARTSPERASRPRAGPDRGAAPEGDVPGAELPRAARTRRARP</sequence>
<keyword evidence="9" id="KW-0560">Oxidoreductase</keyword>
<dbReference type="Gene3D" id="3.20.20.70">
    <property type="entry name" value="Aldolase class I"/>
    <property type="match status" value="1"/>
</dbReference>
<dbReference type="FunFam" id="1.10.510.10:FF:000021">
    <property type="entry name" value="Serine/threonine protein kinase"/>
    <property type="match status" value="1"/>
</dbReference>
<feature type="region of interest" description="Disordered" evidence="11">
    <location>
        <begin position="759"/>
        <end position="794"/>
    </location>
</feature>
<dbReference type="SUPFAM" id="SSF51412">
    <property type="entry name" value="Inosine monophosphate dehydrogenase (IMPDH)"/>
    <property type="match status" value="1"/>
</dbReference>
<reference evidence="13 14" key="1">
    <citation type="submission" date="2017-06" db="EMBL/GenBank/DDBJ databases">
        <title>Streptomyces albireticuli Genome sequencing and assembly.</title>
        <authorList>
            <person name="Wang Y."/>
            <person name="Du B."/>
            <person name="Ding Y."/>
            <person name="Liu H."/>
            <person name="Hou Q."/>
            <person name="Liu K."/>
            <person name="Yao L."/>
            <person name="Wang C."/>
        </authorList>
    </citation>
    <scope>NUCLEOTIDE SEQUENCE [LARGE SCALE GENOMIC DNA]</scope>
    <source>
        <strain evidence="13 14">MDJK11</strain>
    </source>
</reference>
<evidence type="ECO:0000256" key="6">
    <source>
        <dbReference type="ARBA" id="ARBA00022741"/>
    </source>
</evidence>
<organism evidence="13 14">
    <name type="scientific">Streptomyces albireticuli</name>
    <dbReference type="NCBI Taxonomy" id="1940"/>
    <lineage>
        <taxon>Bacteria</taxon>
        <taxon>Bacillati</taxon>
        <taxon>Actinomycetota</taxon>
        <taxon>Actinomycetes</taxon>
        <taxon>Kitasatosporales</taxon>
        <taxon>Streptomycetaceae</taxon>
        <taxon>Streptomyces</taxon>
    </lineage>
</organism>
<dbReference type="InterPro" id="IPR004136">
    <property type="entry name" value="NMO"/>
</dbReference>
<protein>
    <recommendedName>
        <fullName evidence="1">non-specific serine/threonine protein kinase</fullName>
        <ecNumber evidence="1">2.7.11.1</ecNumber>
    </recommendedName>
</protein>
<feature type="compositionally biased region" description="Basic and acidic residues" evidence="11">
    <location>
        <begin position="1239"/>
        <end position="1251"/>
    </location>
</feature>
<evidence type="ECO:0000313" key="14">
    <source>
        <dbReference type="Proteomes" id="UP000195755"/>
    </source>
</evidence>
<name>A0A1Z2LB70_9ACTN</name>
<feature type="region of interest" description="Disordered" evidence="11">
    <location>
        <begin position="1167"/>
        <end position="1277"/>
    </location>
</feature>
<evidence type="ECO:0000313" key="13">
    <source>
        <dbReference type="EMBL" id="ARZ71471.1"/>
    </source>
</evidence>
<keyword evidence="6 10" id="KW-0547">Nucleotide-binding</keyword>
<dbReference type="Pfam" id="PF13374">
    <property type="entry name" value="TPR_10"/>
    <property type="match status" value="3"/>
</dbReference>
<evidence type="ECO:0000256" key="2">
    <source>
        <dbReference type="ARBA" id="ARBA00022527"/>
    </source>
</evidence>
<proteinExistence type="predicted"/>
<dbReference type="InterPro" id="IPR017441">
    <property type="entry name" value="Protein_kinase_ATP_BS"/>
</dbReference>
<dbReference type="Pfam" id="PF03060">
    <property type="entry name" value="NMO"/>
    <property type="match status" value="1"/>
</dbReference>
<dbReference type="EMBL" id="CP021744">
    <property type="protein sequence ID" value="ARZ71471.1"/>
    <property type="molecule type" value="Genomic_DNA"/>
</dbReference>
<feature type="binding site" evidence="10">
    <location>
        <position position="40"/>
    </location>
    <ligand>
        <name>ATP</name>
        <dbReference type="ChEBI" id="CHEBI:30616"/>
    </ligand>
</feature>
<dbReference type="AlphaFoldDB" id="A0A1Z2LB70"/>
<evidence type="ECO:0000256" key="10">
    <source>
        <dbReference type="PROSITE-ProRule" id="PRU10141"/>
    </source>
</evidence>
<keyword evidence="2 13" id="KW-0723">Serine/threonine-protein kinase</keyword>
<dbReference type="EC" id="2.7.11.1" evidence="1"/>
<accession>A0A1Z2LB70</accession>
<dbReference type="GO" id="GO:0005524">
    <property type="term" value="F:ATP binding"/>
    <property type="evidence" value="ECO:0007669"/>
    <property type="project" value="UniProtKB-UniRule"/>
</dbReference>
<dbReference type="PANTHER" id="PTHR46082:SF6">
    <property type="entry name" value="AAA+ ATPASE DOMAIN-CONTAINING PROTEIN-RELATED"/>
    <property type="match status" value="1"/>
</dbReference>
<gene>
    <name evidence="13" type="ORF">SMD11_5895</name>
</gene>
<dbReference type="Pfam" id="PF00069">
    <property type="entry name" value="Pkinase"/>
    <property type="match status" value="1"/>
</dbReference>
<dbReference type="CDD" id="cd14014">
    <property type="entry name" value="STKc_PknB_like"/>
    <property type="match status" value="1"/>
</dbReference>
<dbReference type="CDD" id="cd04730">
    <property type="entry name" value="NPD_like"/>
    <property type="match status" value="1"/>
</dbReference>
<dbReference type="InterPro" id="IPR000719">
    <property type="entry name" value="Prot_kinase_dom"/>
</dbReference>
<keyword evidence="4" id="KW-0288">FMN</keyword>
<dbReference type="PANTHER" id="PTHR46082">
    <property type="entry name" value="ATP/GTP-BINDING PROTEIN-RELATED"/>
    <property type="match status" value="1"/>
</dbReference>
<dbReference type="Gene3D" id="1.10.510.10">
    <property type="entry name" value="Transferase(Phosphotransferase) domain 1"/>
    <property type="match status" value="1"/>
</dbReference>
<evidence type="ECO:0000256" key="4">
    <source>
        <dbReference type="ARBA" id="ARBA00022643"/>
    </source>
</evidence>
<feature type="domain" description="Protein kinase" evidence="12">
    <location>
        <begin position="11"/>
        <end position="283"/>
    </location>
</feature>
<dbReference type="SUPFAM" id="SSF48452">
    <property type="entry name" value="TPR-like"/>
    <property type="match status" value="3"/>
</dbReference>
<dbReference type="Gene3D" id="3.30.200.20">
    <property type="entry name" value="Phosphorylase Kinase, domain 1"/>
    <property type="match status" value="1"/>
</dbReference>
<evidence type="ECO:0000256" key="1">
    <source>
        <dbReference type="ARBA" id="ARBA00012513"/>
    </source>
</evidence>
<dbReference type="OrthoDB" id="9762169at2"/>
<dbReference type="Pfam" id="PF13424">
    <property type="entry name" value="TPR_12"/>
    <property type="match status" value="3"/>
</dbReference>